<keyword evidence="1" id="KW-0479">Metal-binding</keyword>
<feature type="compositionally biased region" description="Basic and acidic residues" evidence="2">
    <location>
        <begin position="1075"/>
        <end position="1089"/>
    </location>
</feature>
<proteinExistence type="predicted"/>
<dbReference type="EMBL" id="CAUYUJ010014538">
    <property type="protein sequence ID" value="CAK0842938.1"/>
    <property type="molecule type" value="Genomic_DNA"/>
</dbReference>
<feature type="domain" description="CCHC-type" evidence="3">
    <location>
        <begin position="397"/>
        <end position="411"/>
    </location>
</feature>
<feature type="compositionally biased region" description="Gly residues" evidence="2">
    <location>
        <begin position="366"/>
        <end position="377"/>
    </location>
</feature>
<keyword evidence="1" id="KW-0862">Zinc</keyword>
<evidence type="ECO:0000259" key="3">
    <source>
        <dbReference type="PROSITE" id="PS50158"/>
    </source>
</evidence>
<dbReference type="Proteomes" id="UP001189429">
    <property type="component" value="Unassembled WGS sequence"/>
</dbReference>
<protein>
    <recommendedName>
        <fullName evidence="3">CCHC-type domain-containing protein</fullName>
    </recommendedName>
</protein>
<reference evidence="4" key="1">
    <citation type="submission" date="2023-10" db="EMBL/GenBank/DDBJ databases">
        <authorList>
            <person name="Chen Y."/>
            <person name="Shah S."/>
            <person name="Dougan E. K."/>
            <person name="Thang M."/>
            <person name="Chan C."/>
        </authorList>
    </citation>
    <scope>NUCLEOTIDE SEQUENCE [LARGE SCALE GENOMIC DNA]</scope>
</reference>
<evidence type="ECO:0000256" key="1">
    <source>
        <dbReference type="PROSITE-ProRule" id="PRU00047"/>
    </source>
</evidence>
<dbReference type="InterPro" id="IPR001878">
    <property type="entry name" value="Znf_CCHC"/>
</dbReference>
<evidence type="ECO:0000313" key="5">
    <source>
        <dbReference type="Proteomes" id="UP001189429"/>
    </source>
</evidence>
<dbReference type="SMART" id="SM00343">
    <property type="entry name" value="ZnF_C2HC"/>
    <property type="match status" value="1"/>
</dbReference>
<gene>
    <name evidence="4" type="ORF">PCOR1329_LOCUS37452</name>
</gene>
<feature type="region of interest" description="Disordered" evidence="2">
    <location>
        <begin position="114"/>
        <end position="140"/>
    </location>
</feature>
<feature type="region of interest" description="Disordered" evidence="2">
    <location>
        <begin position="1000"/>
        <end position="1114"/>
    </location>
</feature>
<name>A0ABN9TBA1_9DINO</name>
<keyword evidence="5" id="KW-1185">Reference proteome</keyword>
<feature type="compositionally biased region" description="Low complexity" evidence="2">
    <location>
        <begin position="114"/>
        <end position="138"/>
    </location>
</feature>
<feature type="compositionally biased region" description="Low complexity" evidence="2">
    <location>
        <begin position="1102"/>
        <end position="1113"/>
    </location>
</feature>
<evidence type="ECO:0000256" key="2">
    <source>
        <dbReference type="SAM" id="MobiDB-lite"/>
    </source>
</evidence>
<evidence type="ECO:0000313" key="4">
    <source>
        <dbReference type="EMBL" id="CAK0842938.1"/>
    </source>
</evidence>
<accession>A0ABN9TBA1</accession>
<dbReference type="CDD" id="cd09272">
    <property type="entry name" value="RNase_HI_RT_Ty1"/>
    <property type="match status" value="1"/>
</dbReference>
<organism evidence="4 5">
    <name type="scientific">Prorocentrum cordatum</name>
    <dbReference type="NCBI Taxonomy" id="2364126"/>
    <lineage>
        <taxon>Eukaryota</taxon>
        <taxon>Sar</taxon>
        <taxon>Alveolata</taxon>
        <taxon>Dinophyceae</taxon>
        <taxon>Prorocentrales</taxon>
        <taxon>Prorocentraceae</taxon>
        <taxon>Prorocentrum</taxon>
    </lineage>
</organism>
<feature type="region of interest" description="Disordered" evidence="2">
    <location>
        <begin position="366"/>
        <end position="394"/>
    </location>
</feature>
<sequence length="1891" mass="206876">MVARSEVGRPACDTAVHFSAASATDADTATEAADETGWKLVSGSPLESWAIIVTELLRLARRRTRWHCEGEALKAIKARGREALAQAQQQQQQQVIQRLAAQAESAEARVQAAEAMAQEARGQEQQRAAAQPGGPPQETNILIDTRVLGKPSDFNGEPGTWRDWSTIFRAYASACEPALKGAMDRAEHADTPVLNATLPDDQVRLSSQLYYMLVMLNKGLSLDRIVSAGVNEGLEAWRTLVTFHEPQSRTRAAGLLQELLSWDFEGDVPSKLIAFDRNVKRYEQAVGAEFPDEIKIGILVRSLKEGPLRHHLLLNSQRLNTWELVKAEVENLRRAQIATTASTGTGPTPMDIDSLARQLAALGCKGGKNGKGGNGKGRSGKAGKGKGSDDLPTKPPCWTCGSTAHLAKDCPVAKKSGALGEMGEPEPPEGLGGLFLAALDLSAMSSSCETVRFGVDSGAAVTAIPRALGADYPITEKPSGAQYLCATGEPIQDEGQRKLMVQTGGALRGIRARVTGVRRPLLSVFDLVKSGRRVVFEQDQHGNDIGHAVHIESGKTVRFTRRQRTWDLDASIVPAKEVSQMSQTFVRELPLCSVEGCRGCSQPQDKKRLCLFGRQEWYLMELMMDKLRPSRVTSALPQVILSRQVELPRQGTTELEVRSSSRVTPRSAANLSPLQCEHDGGRRAHAIPTFAVDYGYLVKREEVESGQSVLPILVGIDSATSRVSADVPPSKGIQHECNVARAFCQVEATGHPKIIYKSDGEGALVALQREATIRLRNLKIEVVPEEAPAYDSASNGLAEVAVREVKGVSRSLRVALPLLHGTDIPNDHPVLTWLVAHAAGCINRGVIGADGRTPRERHKGKAFRKVLPPFGEIIAPPPSARRDTKFVERWKIGVFLGVIEKSSEMLVGYDGRVVRARSIRRRPPSQRADAAPLLSIRGAPWMPTPDKPENVRISTVIDEPPVDPAAQQPRVVPEQVPAEPRNAYIRRNVELAKYGFTDGRPGCPAARTNASAKARSSERRERIQQAMANDPELAPRVFGAAARQLEAADRAPARQEGASSGALPQAASPAEAPMEIERPGRRAAERRGSPAELPQASRRRLAAPGASHASGAGCWAERAPPGAAWSWGPMDADSLELCALLAAFGDWRVAVSELYGPVRFTSRSSAFDLEPGAAYDIRTSYDFSQEGDRQRAQATIELEQPLLITGSPMRAPWSNLQALKLIQGVDVNAIMERGVVHLVFCAERYKEQIKAGRLFLHEQKPTGWLTNSAEIARELTRRCPGCARHCQTVGLGRRGMRIIERHPPKLVAAVLRGLRREAIARGQLGALEAGPHLGEPPIWDAYPEYYTEIVDNISGAALDPELVAAGRKEEMEAGRDPAPMIWLDVNKGDDRKPNVRCRLCVAETRYRTSMDLGGPSQTFSATPPHEALRMLVSFCCSPRNAEEDQHVLMFLDITRAHPHCEMKRKLWVKLPAEDPRSADPGVCGLLVRCLYGCRGAGQNFELLVRETLEGKMGFSCGAWCPCIYRRGDGKLAAYVYGDNFALKGPRTDNLEFYRELQKYMWVKLEGMLGPNKSAGDVQEVVCLNRVFRWTSRGDVELEADSRHAFIMMQQLNLWRGSKALSTPGVKAKSVDRGRVLEGEEATRYRSLVMRASYLSEDRPDIKYAVKEAAKCMHEPCEHGMELVKRIARYLLGRPRLVQRSRRQRWSGVLKGFSDSDFAGCLETRKSTSCGVFQLGGHMIRVFSATQGSEALSSGEAEWYALVHTASCGIGLVSLARDMGYELELDLAGDATAASGIAHRRGAGRIRHIETETLWLQRHVTERRVILSKTPGKVNVADLGTKHLAQKELDEMLGLLGFFVAAGKSDLSLAVAGNLLEPDPACEPEGKEEVQA</sequence>
<dbReference type="PANTHER" id="PTHR11439">
    <property type="entry name" value="GAG-POL-RELATED RETROTRANSPOSON"/>
    <property type="match status" value="1"/>
</dbReference>
<dbReference type="PROSITE" id="PS50158">
    <property type="entry name" value="ZF_CCHC"/>
    <property type="match status" value="1"/>
</dbReference>
<dbReference type="PANTHER" id="PTHR11439:SF463">
    <property type="entry name" value="REVERSE TRANSCRIPTASE TY1_COPIA-TYPE DOMAIN-CONTAINING PROTEIN"/>
    <property type="match status" value="1"/>
</dbReference>
<keyword evidence="1" id="KW-0863">Zinc-finger</keyword>
<comment type="caution">
    <text evidence="4">The sequence shown here is derived from an EMBL/GenBank/DDBJ whole genome shotgun (WGS) entry which is preliminary data.</text>
</comment>